<proteinExistence type="predicted"/>
<gene>
    <name evidence="1" type="ORF">DPMN_070686</name>
</gene>
<reference evidence="1" key="2">
    <citation type="submission" date="2020-11" db="EMBL/GenBank/DDBJ databases">
        <authorList>
            <person name="McCartney M.A."/>
            <person name="Auch B."/>
            <person name="Kono T."/>
            <person name="Mallez S."/>
            <person name="Becker A."/>
            <person name="Gohl D.M."/>
            <person name="Silverstein K.A.T."/>
            <person name="Koren S."/>
            <person name="Bechman K.B."/>
            <person name="Herman A."/>
            <person name="Abrahante J.E."/>
            <person name="Garbe J."/>
        </authorList>
    </citation>
    <scope>NUCLEOTIDE SEQUENCE</scope>
    <source>
        <strain evidence="1">Duluth1</strain>
        <tissue evidence="1">Whole animal</tissue>
    </source>
</reference>
<keyword evidence="2" id="KW-1185">Reference proteome</keyword>
<sequence>MELPIAAKRWAVRAWSREGPPLAYVYHHHGSDAHGLDSPAQLCYVPPDPTRLLPGGYVISP</sequence>
<reference evidence="1" key="1">
    <citation type="journal article" date="2019" name="bioRxiv">
        <title>The Genome of the Zebra Mussel, Dreissena polymorpha: A Resource for Invasive Species Research.</title>
        <authorList>
            <person name="McCartney M.A."/>
            <person name="Auch B."/>
            <person name="Kono T."/>
            <person name="Mallez S."/>
            <person name="Zhang Y."/>
            <person name="Obille A."/>
            <person name="Becker A."/>
            <person name="Abrahante J.E."/>
            <person name="Garbe J."/>
            <person name="Badalamenti J.P."/>
            <person name="Herman A."/>
            <person name="Mangelson H."/>
            <person name="Liachko I."/>
            <person name="Sullivan S."/>
            <person name="Sone E.D."/>
            <person name="Koren S."/>
            <person name="Silverstein K.A.T."/>
            <person name="Beckman K.B."/>
            <person name="Gohl D.M."/>
        </authorList>
    </citation>
    <scope>NUCLEOTIDE SEQUENCE</scope>
    <source>
        <strain evidence="1">Duluth1</strain>
        <tissue evidence="1">Whole animal</tissue>
    </source>
</reference>
<name>A0A9D4BVA1_DREPO</name>
<evidence type="ECO:0000313" key="2">
    <source>
        <dbReference type="Proteomes" id="UP000828390"/>
    </source>
</evidence>
<comment type="caution">
    <text evidence="1">The sequence shown here is derived from an EMBL/GenBank/DDBJ whole genome shotgun (WGS) entry which is preliminary data.</text>
</comment>
<dbReference type="Proteomes" id="UP000828390">
    <property type="component" value="Unassembled WGS sequence"/>
</dbReference>
<organism evidence="1 2">
    <name type="scientific">Dreissena polymorpha</name>
    <name type="common">Zebra mussel</name>
    <name type="synonym">Mytilus polymorpha</name>
    <dbReference type="NCBI Taxonomy" id="45954"/>
    <lineage>
        <taxon>Eukaryota</taxon>
        <taxon>Metazoa</taxon>
        <taxon>Spiralia</taxon>
        <taxon>Lophotrochozoa</taxon>
        <taxon>Mollusca</taxon>
        <taxon>Bivalvia</taxon>
        <taxon>Autobranchia</taxon>
        <taxon>Heteroconchia</taxon>
        <taxon>Euheterodonta</taxon>
        <taxon>Imparidentia</taxon>
        <taxon>Neoheterodontei</taxon>
        <taxon>Myida</taxon>
        <taxon>Dreissenoidea</taxon>
        <taxon>Dreissenidae</taxon>
        <taxon>Dreissena</taxon>
    </lineage>
</organism>
<accession>A0A9D4BVA1</accession>
<dbReference type="AlphaFoldDB" id="A0A9D4BVA1"/>
<dbReference type="EMBL" id="JAIWYP010000014">
    <property type="protein sequence ID" value="KAH3711185.1"/>
    <property type="molecule type" value="Genomic_DNA"/>
</dbReference>
<protein>
    <submittedName>
        <fullName evidence="1">Uncharacterized protein</fullName>
    </submittedName>
</protein>
<evidence type="ECO:0000313" key="1">
    <source>
        <dbReference type="EMBL" id="KAH3711185.1"/>
    </source>
</evidence>